<evidence type="ECO:0000256" key="11">
    <source>
        <dbReference type="ARBA" id="ARBA00023098"/>
    </source>
</evidence>
<gene>
    <name evidence="20" type="ORF">CJ205_04105</name>
</gene>
<evidence type="ECO:0000256" key="3">
    <source>
        <dbReference type="ARBA" id="ARBA00022475"/>
    </source>
</evidence>
<proteinExistence type="inferred from homology"/>
<organism evidence="20 21">
    <name type="scientific">Dolosicoccus paucivorans</name>
    <dbReference type="NCBI Taxonomy" id="84521"/>
    <lineage>
        <taxon>Bacteria</taxon>
        <taxon>Bacillati</taxon>
        <taxon>Bacillota</taxon>
        <taxon>Bacilli</taxon>
        <taxon>Lactobacillales</taxon>
        <taxon>Aerococcaceae</taxon>
        <taxon>Dolosicoccus</taxon>
    </lineage>
</organism>
<dbReference type="InterPro" id="IPR036945">
    <property type="entry name" value="DAGK_sf"/>
</dbReference>
<reference evidence="20 21" key="1">
    <citation type="submission" date="2017-09" db="EMBL/GenBank/DDBJ databases">
        <title>Bacterial strain isolated from the female urinary microbiota.</title>
        <authorList>
            <person name="Thomas-White K."/>
            <person name="Kumar N."/>
            <person name="Forster S."/>
            <person name="Putonti C."/>
            <person name="Lawley T."/>
            <person name="Wolfe A.J."/>
        </authorList>
    </citation>
    <scope>NUCLEOTIDE SEQUENCE [LARGE SCALE GENOMIC DNA]</scope>
    <source>
        <strain evidence="20 21">UMB0852</strain>
    </source>
</reference>
<evidence type="ECO:0000256" key="8">
    <source>
        <dbReference type="ARBA" id="ARBA00022777"/>
    </source>
</evidence>
<evidence type="ECO:0000256" key="16">
    <source>
        <dbReference type="PIRSR" id="PIRSR600829-2"/>
    </source>
</evidence>
<dbReference type="AlphaFoldDB" id="A0A2N6SN05"/>
<dbReference type="Pfam" id="PF01219">
    <property type="entry name" value="DAGK_prokar"/>
    <property type="match status" value="1"/>
</dbReference>
<dbReference type="Gene3D" id="1.10.287.3610">
    <property type="match status" value="1"/>
</dbReference>
<feature type="binding site" evidence="16">
    <location>
        <position position="75"/>
    </location>
    <ligand>
        <name>substrate</name>
    </ligand>
</feature>
<evidence type="ECO:0000256" key="15">
    <source>
        <dbReference type="PIRSR" id="PIRSR600829-1"/>
    </source>
</evidence>
<keyword evidence="12 19" id="KW-0472">Membrane</keyword>
<keyword evidence="14" id="KW-1208">Phospholipid metabolism</keyword>
<evidence type="ECO:0000256" key="7">
    <source>
        <dbReference type="ARBA" id="ARBA00022741"/>
    </source>
</evidence>
<keyword evidence="18" id="KW-0479">Metal-binding</keyword>
<feature type="binding site" evidence="17">
    <location>
        <begin position="101"/>
        <end position="102"/>
    </location>
    <ligand>
        <name>ATP</name>
        <dbReference type="ChEBI" id="CHEBI:30616"/>
    </ligand>
</feature>
<feature type="binding site" evidence="18">
    <location>
        <position position="82"/>
    </location>
    <ligand>
        <name>a divalent metal cation</name>
        <dbReference type="ChEBI" id="CHEBI:60240"/>
    </ligand>
</feature>
<dbReference type="InterPro" id="IPR033717">
    <property type="entry name" value="UDPK"/>
</dbReference>
<evidence type="ECO:0000256" key="1">
    <source>
        <dbReference type="ARBA" id="ARBA00004651"/>
    </source>
</evidence>
<comment type="similarity">
    <text evidence="2">Belongs to the bacterial diacylglycerol kinase family.</text>
</comment>
<evidence type="ECO:0000256" key="19">
    <source>
        <dbReference type="SAM" id="Phobius"/>
    </source>
</evidence>
<keyword evidence="9 17" id="KW-0067">ATP-binding</keyword>
<name>A0A2N6SN05_9LACT</name>
<evidence type="ECO:0000313" key="21">
    <source>
        <dbReference type="Proteomes" id="UP000235682"/>
    </source>
</evidence>
<dbReference type="GO" id="GO:0046872">
    <property type="term" value="F:metal ion binding"/>
    <property type="evidence" value="ECO:0007669"/>
    <property type="project" value="UniProtKB-KW"/>
</dbReference>
<evidence type="ECO:0000256" key="10">
    <source>
        <dbReference type="ARBA" id="ARBA00022989"/>
    </source>
</evidence>
<dbReference type="GO" id="GO:0005524">
    <property type="term" value="F:ATP binding"/>
    <property type="evidence" value="ECO:0007669"/>
    <property type="project" value="UniProtKB-KW"/>
</dbReference>
<keyword evidence="7 17" id="KW-0547">Nucleotide-binding</keyword>
<evidence type="ECO:0000313" key="20">
    <source>
        <dbReference type="EMBL" id="PMC58454.1"/>
    </source>
</evidence>
<evidence type="ECO:0000256" key="5">
    <source>
        <dbReference type="ARBA" id="ARBA00022679"/>
    </source>
</evidence>
<feature type="binding site" evidence="17">
    <location>
        <position position="34"/>
    </location>
    <ligand>
        <name>ATP</name>
        <dbReference type="ChEBI" id="CHEBI:30616"/>
    </ligand>
</feature>
<evidence type="ECO:0000256" key="2">
    <source>
        <dbReference type="ARBA" id="ARBA00005967"/>
    </source>
</evidence>
<feature type="binding site" evidence="18">
    <location>
        <position position="34"/>
    </location>
    <ligand>
        <name>a divalent metal cation</name>
        <dbReference type="ChEBI" id="CHEBI:60240"/>
    </ligand>
</feature>
<dbReference type="Proteomes" id="UP000235682">
    <property type="component" value="Unassembled WGS sequence"/>
</dbReference>
<keyword evidence="4" id="KW-0444">Lipid biosynthesis</keyword>
<keyword evidence="8" id="KW-0418">Kinase</keyword>
<sequence>MASRDKFQKHYANPSVFHSLAVALSGVRHVFKYEINFKIELGICILVFLSGFIFHYSYLEWALLLLCMGLVLVCELINTAIEAVTDLVTGKSYHIHAKVAKDAAAGAVVLASLTSVLVGMAIVLPKIWLFIQPIIRSF</sequence>
<dbReference type="PANTHER" id="PTHR34299">
    <property type="entry name" value="DIACYLGLYCEROL KINASE"/>
    <property type="match status" value="1"/>
</dbReference>
<dbReference type="GO" id="GO:0008654">
    <property type="term" value="P:phospholipid biosynthetic process"/>
    <property type="evidence" value="ECO:0007669"/>
    <property type="project" value="UniProtKB-KW"/>
</dbReference>
<dbReference type="STRING" id="84521.SAMN04487994_100524"/>
<keyword evidence="6 19" id="KW-0812">Transmembrane</keyword>
<comment type="cofactor">
    <cofactor evidence="18">
        <name>Mg(2+)</name>
        <dbReference type="ChEBI" id="CHEBI:18420"/>
    </cofactor>
    <text evidence="18">Mn(2+), Zn(2+), Cd(2+) and Co(2+) support activity to lesser extents.</text>
</comment>
<dbReference type="GO" id="GO:0005886">
    <property type="term" value="C:plasma membrane"/>
    <property type="evidence" value="ECO:0007669"/>
    <property type="project" value="UniProtKB-SubCell"/>
</dbReference>
<dbReference type="GO" id="GO:0016301">
    <property type="term" value="F:kinase activity"/>
    <property type="evidence" value="ECO:0007669"/>
    <property type="project" value="UniProtKB-KW"/>
</dbReference>
<evidence type="ECO:0000256" key="4">
    <source>
        <dbReference type="ARBA" id="ARBA00022516"/>
    </source>
</evidence>
<keyword evidence="18" id="KW-0460">Magnesium</keyword>
<accession>A0A2N6SN05</accession>
<keyword evidence="3" id="KW-1003">Cell membrane</keyword>
<dbReference type="RefSeq" id="WP_102227713.1">
    <property type="nucleotide sequence ID" value="NZ_PNFY01000014.1"/>
</dbReference>
<dbReference type="CDD" id="cd14265">
    <property type="entry name" value="UDPK_IM_like"/>
    <property type="match status" value="1"/>
</dbReference>
<protein>
    <recommendedName>
        <fullName evidence="22">Diacylglycerol kinase</fullName>
    </recommendedName>
</protein>
<feature type="binding site" evidence="17">
    <location>
        <position position="82"/>
    </location>
    <ligand>
        <name>ATP</name>
        <dbReference type="ChEBI" id="CHEBI:30616"/>
    </ligand>
</feature>
<evidence type="ECO:0000256" key="6">
    <source>
        <dbReference type="ARBA" id="ARBA00022692"/>
    </source>
</evidence>
<feature type="transmembrane region" description="Helical" evidence="19">
    <location>
        <begin position="37"/>
        <end position="56"/>
    </location>
</feature>
<keyword evidence="5" id="KW-0808">Transferase</keyword>
<evidence type="ECO:0000256" key="18">
    <source>
        <dbReference type="PIRSR" id="PIRSR600829-4"/>
    </source>
</evidence>
<dbReference type="PANTHER" id="PTHR34299:SF1">
    <property type="entry name" value="DIACYLGLYCEROL KINASE"/>
    <property type="match status" value="1"/>
</dbReference>
<keyword evidence="21" id="KW-1185">Reference proteome</keyword>
<keyword evidence="13" id="KW-0594">Phospholipid biosynthesis</keyword>
<dbReference type="InterPro" id="IPR000829">
    <property type="entry name" value="DAGK"/>
</dbReference>
<evidence type="ECO:0008006" key="22">
    <source>
        <dbReference type="Google" id="ProtNLM"/>
    </source>
</evidence>
<evidence type="ECO:0000256" key="9">
    <source>
        <dbReference type="ARBA" id="ARBA00022840"/>
    </source>
</evidence>
<comment type="caution">
    <text evidence="20">The sequence shown here is derived from an EMBL/GenBank/DDBJ whole genome shotgun (WGS) entry which is preliminary data.</text>
</comment>
<evidence type="ECO:0000256" key="14">
    <source>
        <dbReference type="ARBA" id="ARBA00023264"/>
    </source>
</evidence>
<dbReference type="EMBL" id="PNHE01000013">
    <property type="protein sequence ID" value="PMC58454.1"/>
    <property type="molecule type" value="Genomic_DNA"/>
</dbReference>
<evidence type="ECO:0000256" key="13">
    <source>
        <dbReference type="ARBA" id="ARBA00023209"/>
    </source>
</evidence>
<feature type="active site" description="Proton acceptor" evidence="15">
    <location>
        <position position="75"/>
    </location>
</feature>
<keyword evidence="11" id="KW-0443">Lipid metabolism</keyword>
<evidence type="ECO:0000256" key="17">
    <source>
        <dbReference type="PIRSR" id="PIRSR600829-3"/>
    </source>
</evidence>
<keyword evidence="10 19" id="KW-1133">Transmembrane helix</keyword>
<dbReference type="OrthoDB" id="9789934at2"/>
<evidence type="ECO:0000256" key="12">
    <source>
        <dbReference type="ARBA" id="ARBA00023136"/>
    </source>
</evidence>
<feature type="transmembrane region" description="Helical" evidence="19">
    <location>
        <begin position="104"/>
        <end position="131"/>
    </location>
</feature>
<comment type="subcellular location">
    <subcellularLocation>
        <location evidence="1">Cell membrane</location>
        <topology evidence="1">Multi-pass membrane protein</topology>
    </subcellularLocation>
</comment>